<dbReference type="EC" id="4.1.2.13" evidence="6"/>
<feature type="chain" id="PRO_5032593588" description="fructose-bisphosphate aldolase" evidence="11">
    <location>
        <begin position="24"/>
        <end position="492"/>
    </location>
</feature>
<dbReference type="NCBIfam" id="TIGR01520">
    <property type="entry name" value="FruBisAldo_II_A"/>
    <property type="match status" value="1"/>
</dbReference>
<keyword evidence="11" id="KW-0732">Signal</keyword>
<dbReference type="PROSITE" id="PS00806">
    <property type="entry name" value="ALDOLASE_CLASS_II_2"/>
    <property type="match status" value="1"/>
</dbReference>
<dbReference type="AlphaFoldDB" id="A0A813L045"/>
<dbReference type="GO" id="GO:0005829">
    <property type="term" value="C:cytosol"/>
    <property type="evidence" value="ECO:0007669"/>
    <property type="project" value="TreeGrafter"/>
</dbReference>
<dbReference type="PANTHER" id="PTHR30559:SF0">
    <property type="entry name" value="FRUCTOSE-BISPHOSPHATE ALDOLASE"/>
    <property type="match status" value="1"/>
</dbReference>
<evidence type="ECO:0000256" key="4">
    <source>
        <dbReference type="ARBA" id="ARBA00004714"/>
    </source>
</evidence>
<dbReference type="EMBL" id="CAJNNW010033056">
    <property type="protein sequence ID" value="CAE8716915.1"/>
    <property type="molecule type" value="Genomic_DNA"/>
</dbReference>
<dbReference type="Pfam" id="PF01116">
    <property type="entry name" value="F_bP_aldolase"/>
    <property type="match status" value="1"/>
</dbReference>
<comment type="cofactor">
    <cofactor evidence="2">
        <name>Zn(2+)</name>
        <dbReference type="ChEBI" id="CHEBI:29105"/>
    </cofactor>
</comment>
<evidence type="ECO:0000313" key="12">
    <source>
        <dbReference type="EMBL" id="CAE8716915.1"/>
    </source>
</evidence>
<evidence type="ECO:0000256" key="8">
    <source>
        <dbReference type="ARBA" id="ARBA00022833"/>
    </source>
</evidence>
<dbReference type="InterPro" id="IPR006411">
    <property type="entry name" value="Fruct_bisP_bact"/>
</dbReference>
<comment type="function">
    <text evidence="3">Catalyzes the aldol condensation of dihydroxyacetone phosphate (DHAP or glycerone-phosphate) with glyceraldehyde 3-phosphate (G3P) to form fructose 1,6-bisphosphate (FBP) in gluconeogenesis and the reverse reaction in glycolysis.</text>
</comment>
<dbReference type="GO" id="GO:0004332">
    <property type="term" value="F:fructose-bisphosphate aldolase activity"/>
    <property type="evidence" value="ECO:0007669"/>
    <property type="project" value="UniProtKB-EC"/>
</dbReference>
<dbReference type="GO" id="GO:0006094">
    <property type="term" value="P:gluconeogenesis"/>
    <property type="evidence" value="ECO:0007669"/>
    <property type="project" value="TreeGrafter"/>
</dbReference>
<gene>
    <name evidence="12" type="ORF">PGLA2088_LOCUS39284</name>
</gene>
<dbReference type="InterPro" id="IPR013785">
    <property type="entry name" value="Aldolase_TIM"/>
</dbReference>
<dbReference type="UniPathway" id="UPA00109">
    <property type="reaction ID" value="UER00183"/>
</dbReference>
<reference evidence="12" key="1">
    <citation type="submission" date="2021-02" db="EMBL/GenBank/DDBJ databases">
        <authorList>
            <person name="Dougan E. K."/>
            <person name="Rhodes N."/>
            <person name="Thang M."/>
            <person name="Chan C."/>
        </authorList>
    </citation>
    <scope>NUCLEOTIDE SEQUENCE</scope>
</reference>
<evidence type="ECO:0000256" key="9">
    <source>
        <dbReference type="ARBA" id="ARBA00023152"/>
    </source>
</evidence>
<keyword evidence="7" id="KW-0479">Metal-binding</keyword>
<evidence type="ECO:0000256" key="11">
    <source>
        <dbReference type="SAM" id="SignalP"/>
    </source>
</evidence>
<dbReference type="FunFam" id="3.20.20.70:FF:000013">
    <property type="entry name" value="Class II fructose-bisphosphate aldolase"/>
    <property type="match status" value="1"/>
</dbReference>
<name>A0A813L045_POLGL</name>
<proteinExistence type="inferred from homology"/>
<comment type="catalytic activity">
    <reaction evidence="1">
        <text>beta-D-fructose 1,6-bisphosphate = D-glyceraldehyde 3-phosphate + dihydroxyacetone phosphate</text>
        <dbReference type="Rhea" id="RHEA:14729"/>
        <dbReference type="ChEBI" id="CHEBI:32966"/>
        <dbReference type="ChEBI" id="CHEBI:57642"/>
        <dbReference type="ChEBI" id="CHEBI:59776"/>
        <dbReference type="EC" id="4.1.2.13"/>
    </reaction>
</comment>
<feature type="signal peptide" evidence="11">
    <location>
        <begin position="1"/>
        <end position="23"/>
    </location>
</feature>
<dbReference type="CDD" id="cd00946">
    <property type="entry name" value="FBP_aldolase_IIA"/>
    <property type="match status" value="1"/>
</dbReference>
<dbReference type="GO" id="GO:0006096">
    <property type="term" value="P:glycolytic process"/>
    <property type="evidence" value="ECO:0007669"/>
    <property type="project" value="UniProtKB-UniPathway"/>
</dbReference>
<dbReference type="SUPFAM" id="SSF51569">
    <property type="entry name" value="Aldolase"/>
    <property type="match status" value="1"/>
</dbReference>
<evidence type="ECO:0000256" key="3">
    <source>
        <dbReference type="ARBA" id="ARBA00002181"/>
    </source>
</evidence>
<protein>
    <recommendedName>
        <fullName evidence="6">fructose-bisphosphate aldolase</fullName>
        <ecNumber evidence="6">4.1.2.13</ecNumber>
    </recommendedName>
</protein>
<dbReference type="GO" id="GO:0008270">
    <property type="term" value="F:zinc ion binding"/>
    <property type="evidence" value="ECO:0007669"/>
    <property type="project" value="InterPro"/>
</dbReference>
<comment type="similarity">
    <text evidence="5">Belongs to the class II fructose-bisphosphate aldolase family.</text>
</comment>
<keyword evidence="10" id="KW-0456">Lyase</keyword>
<comment type="pathway">
    <text evidence="4">Carbohydrate degradation; glycolysis; D-glyceraldehyde 3-phosphate and glycerone phosphate from D-glucose: step 4/4.</text>
</comment>
<comment type="caution">
    <text evidence="12">The sequence shown here is derived from an EMBL/GenBank/DDBJ whole genome shotgun (WGS) entry which is preliminary data.</text>
</comment>
<sequence length="492" mass="52287">MFPLIIFCCPGFVGLVFIPVSLQSLPAHFVDLSAGMPSKACSVALAGVGAYAASQAFVGPVASPQVGQQQQVRSLRQGGQAAAQDSSSSSTSAVGVLALGATGAFAAAAQVSQRGQRRAQVVRQATAVAEKVFTKMPASVKPGVVTGQALVDLLNYAKENEFAIPGVNIVGTNSINACLEAAKIAGGPVMVTFSKGGGQFIAGKAADNTNDAACIAGTVAGALHVRAVAKLYGVPVILHTDHCQKAWLPWIDALLEASEDHFAKNGEPLFSSHMLDLSEEPLEENIAICKKYLTRMAKINMLLEMELGVTGGEEDGVDNSNVDSSRLYTQPEEVWQTYQELASVPNGNFTVAAAFGNVHGVYAPGNVTLKPEILHSTQKFIKEKLGCKSDKPVSFVFHGGSGSSHEDIQYAIKAGVIKMNLDTDTQWAFWDGVNQYAKKNEPYLQTQIGNPEGPIKPNKKYYDPRVSLRSGEQSMAARLVQAMKDLNCIDRL</sequence>
<dbReference type="NCBIfam" id="NF006628">
    <property type="entry name" value="PRK09197.1"/>
    <property type="match status" value="1"/>
</dbReference>
<evidence type="ECO:0000256" key="10">
    <source>
        <dbReference type="ARBA" id="ARBA00023239"/>
    </source>
</evidence>
<evidence type="ECO:0000256" key="7">
    <source>
        <dbReference type="ARBA" id="ARBA00022723"/>
    </source>
</evidence>
<dbReference type="PANTHER" id="PTHR30559">
    <property type="entry name" value="FRUCTOSE-BISPHOSPHATE ALDOLASE CLASS 2"/>
    <property type="match status" value="1"/>
</dbReference>
<accession>A0A813L045</accession>
<evidence type="ECO:0000256" key="5">
    <source>
        <dbReference type="ARBA" id="ARBA00005812"/>
    </source>
</evidence>
<evidence type="ECO:0000256" key="6">
    <source>
        <dbReference type="ARBA" id="ARBA00013068"/>
    </source>
</evidence>
<keyword evidence="9" id="KW-0324">Glycolysis</keyword>
<dbReference type="Gene3D" id="3.20.20.70">
    <property type="entry name" value="Aldolase class I"/>
    <property type="match status" value="1"/>
</dbReference>
<keyword evidence="8" id="KW-0862">Zinc</keyword>
<dbReference type="InterPro" id="IPR000771">
    <property type="entry name" value="FBA_II"/>
</dbReference>
<evidence type="ECO:0000313" key="13">
    <source>
        <dbReference type="Proteomes" id="UP000626109"/>
    </source>
</evidence>
<dbReference type="PROSITE" id="PS00602">
    <property type="entry name" value="ALDOLASE_CLASS_II_1"/>
    <property type="match status" value="1"/>
</dbReference>
<dbReference type="NCBIfam" id="TIGR00167">
    <property type="entry name" value="cbbA"/>
    <property type="match status" value="1"/>
</dbReference>
<organism evidence="12 13">
    <name type="scientific">Polarella glacialis</name>
    <name type="common">Dinoflagellate</name>
    <dbReference type="NCBI Taxonomy" id="89957"/>
    <lineage>
        <taxon>Eukaryota</taxon>
        <taxon>Sar</taxon>
        <taxon>Alveolata</taxon>
        <taxon>Dinophyceae</taxon>
        <taxon>Suessiales</taxon>
        <taxon>Suessiaceae</taxon>
        <taxon>Polarella</taxon>
    </lineage>
</organism>
<evidence type="ECO:0000256" key="1">
    <source>
        <dbReference type="ARBA" id="ARBA00000441"/>
    </source>
</evidence>
<dbReference type="Proteomes" id="UP000626109">
    <property type="component" value="Unassembled WGS sequence"/>
</dbReference>
<evidence type="ECO:0000256" key="2">
    <source>
        <dbReference type="ARBA" id="ARBA00001947"/>
    </source>
</evidence>